<keyword evidence="4" id="KW-0235">DNA replication</keyword>
<comment type="function">
    <text evidence="1">This protein is essential for plasmid replication; it is involved in copy control functions.</text>
</comment>
<organism evidence="5">
    <name type="scientific">Buchnera aphidicola</name>
    <dbReference type="NCBI Taxonomy" id="9"/>
    <lineage>
        <taxon>Bacteria</taxon>
        <taxon>Pseudomonadati</taxon>
        <taxon>Pseudomonadota</taxon>
        <taxon>Gammaproteobacteria</taxon>
        <taxon>Enterobacterales</taxon>
        <taxon>Erwiniaceae</taxon>
        <taxon>Buchnera</taxon>
    </lineage>
</organism>
<evidence type="ECO:0000256" key="2">
    <source>
        <dbReference type="ARBA" id="ARBA00008256"/>
    </source>
</evidence>
<sequence length="283" mass="33084">MLKRNYINNPHPVFTPPKGNKNRPTFIRYAMKMAQEIDVAKGILHYTIQPIDPKTGLYLHRERQLNKHRASAMRAMVQAMLYHFNLTSKIVQASVEQLSDECGLSTISPAGNKSITRASRLITQFMEPMGFLKCEKKWDPILGNYMPKIIILTPLFFMLFEVSNIKLQNARSQQLGWINKQLVERGLKKISLKEAQKKGRDNRIRGILKYRESRYTFLKKRRKAKKMFFLEEKIAKQKILQFLVKEYSLPELVKMGAEGLKNKINVEYYYLKKLVTSPYPDIP</sequence>
<reference evidence="5" key="1">
    <citation type="journal article" date="1997" name="J. Bacteriol.">
        <title>Putative evolutionary origin of plasmids carrying the genes involved in leucine biosynthesis in Buchnera aphidicola (endosymbiont of aphids).</title>
        <authorList>
            <person name="Van Ham R.C.H.J."/>
            <person name="Moya A."/>
            <person name="Latorre A."/>
        </authorList>
    </citation>
    <scope>NUCLEOTIDE SEQUENCE</scope>
    <source>
        <plasmid evidence="5">pBTs1</plasmid>
    </source>
</reference>
<dbReference type="GO" id="GO:0006260">
    <property type="term" value="P:DNA replication"/>
    <property type="evidence" value="ECO:0007669"/>
    <property type="project" value="UniProtKB-KW"/>
</dbReference>
<dbReference type="EMBL" id="Y11966">
    <property type="protein sequence ID" value="CAA72701.1"/>
    <property type="molecule type" value="Genomic_DNA"/>
</dbReference>
<keyword evidence="3" id="KW-0615">Plasmid copy control</keyword>
<proteinExistence type="inferred from homology"/>
<evidence type="ECO:0000313" key="5">
    <source>
        <dbReference type="EMBL" id="CAA72701.1"/>
    </source>
</evidence>
<dbReference type="Pfam" id="PF02387">
    <property type="entry name" value="IncFII_repA"/>
    <property type="match status" value="1"/>
</dbReference>
<dbReference type="GO" id="GO:0006276">
    <property type="term" value="P:plasmid maintenance"/>
    <property type="evidence" value="ECO:0007669"/>
    <property type="project" value="UniProtKB-KW"/>
</dbReference>
<comment type="similarity">
    <text evidence="2">Belongs to the IncFII RepA family.</text>
</comment>
<geneLocation type="plasmid" evidence="5">
    <name>pBTs1</name>
</geneLocation>
<gene>
    <name evidence="5" type="primary">repA1</name>
</gene>
<accession>O31291</accession>
<dbReference type="NCBIfam" id="NF040977">
    <property type="entry name" value="RepA_IncFII_LM"/>
    <property type="match status" value="1"/>
</dbReference>
<evidence type="ECO:0000256" key="1">
    <source>
        <dbReference type="ARBA" id="ARBA00002740"/>
    </source>
</evidence>
<dbReference type="AlphaFoldDB" id="O31291"/>
<dbReference type="InterPro" id="IPR003446">
    <property type="entry name" value="Plasmid_replication_init_RepA"/>
</dbReference>
<keyword evidence="5" id="KW-0614">Plasmid</keyword>
<name>O31291_9GAMM</name>
<evidence type="ECO:0000256" key="3">
    <source>
        <dbReference type="ARBA" id="ARBA00022689"/>
    </source>
</evidence>
<protein>
    <submittedName>
        <fullName evidence="5">RepA1 protein</fullName>
    </submittedName>
</protein>
<evidence type="ECO:0000256" key="4">
    <source>
        <dbReference type="ARBA" id="ARBA00022705"/>
    </source>
</evidence>